<dbReference type="PROSITE" id="PS01137">
    <property type="entry name" value="TATD_1"/>
    <property type="match status" value="1"/>
</dbReference>
<dbReference type="Gene3D" id="3.20.20.140">
    <property type="entry name" value="Metal-dependent hydrolases"/>
    <property type="match status" value="1"/>
</dbReference>
<organism evidence="3">
    <name type="scientific">marine sediment metagenome</name>
    <dbReference type="NCBI Taxonomy" id="412755"/>
    <lineage>
        <taxon>unclassified sequences</taxon>
        <taxon>metagenomes</taxon>
        <taxon>ecological metagenomes</taxon>
    </lineage>
</organism>
<dbReference type="PANTHER" id="PTHR46124:SF2">
    <property type="entry name" value="D-AMINOACYL-TRNA DEACYLASE"/>
    <property type="match status" value="1"/>
</dbReference>
<dbReference type="SUPFAM" id="SSF51556">
    <property type="entry name" value="Metallo-dependent hydrolases"/>
    <property type="match status" value="1"/>
</dbReference>
<protein>
    <submittedName>
        <fullName evidence="3">Uncharacterized protein</fullName>
    </submittedName>
</protein>
<evidence type="ECO:0000256" key="1">
    <source>
        <dbReference type="ARBA" id="ARBA00022723"/>
    </source>
</evidence>
<sequence length="211" mass="23014">MTAELIDSHAHLDGPEYDRDRDEVLERARAAGVRQIVVVGSGADLATAERAVALAESDPDLFATVGVHPHDADAIEPSWWPRLEELAQRESVVAVGETGLDFYYDNAPREAQRQAFGEFIELARSVGKPLVCHIRDAHEEARAILSEHEAEALPGGVVIHCFTGTPEDASAYVGMGCYVSFSGIVTFKGKKNAPLRDAVRRVPLERLLVET</sequence>
<gene>
    <name evidence="3" type="ORF">S01H1_38121</name>
</gene>
<dbReference type="GO" id="GO:0016788">
    <property type="term" value="F:hydrolase activity, acting on ester bonds"/>
    <property type="evidence" value="ECO:0007669"/>
    <property type="project" value="InterPro"/>
</dbReference>
<comment type="caution">
    <text evidence="3">The sequence shown here is derived from an EMBL/GenBank/DDBJ whole genome shotgun (WGS) entry which is preliminary data.</text>
</comment>
<dbReference type="PANTHER" id="PTHR46124">
    <property type="entry name" value="D-AMINOACYL-TRNA DEACYLASE"/>
    <property type="match status" value="1"/>
</dbReference>
<keyword evidence="1" id="KW-0479">Metal-binding</keyword>
<dbReference type="AlphaFoldDB" id="X0UAG5"/>
<dbReference type="GO" id="GO:0005829">
    <property type="term" value="C:cytosol"/>
    <property type="evidence" value="ECO:0007669"/>
    <property type="project" value="TreeGrafter"/>
</dbReference>
<dbReference type="PIRSF" id="PIRSF005902">
    <property type="entry name" value="DNase_TatD"/>
    <property type="match status" value="1"/>
</dbReference>
<feature type="non-terminal residue" evidence="3">
    <location>
        <position position="211"/>
    </location>
</feature>
<accession>X0UAG5</accession>
<dbReference type="EMBL" id="BARS01023975">
    <property type="protein sequence ID" value="GAG02525.1"/>
    <property type="molecule type" value="Genomic_DNA"/>
</dbReference>
<keyword evidence="2" id="KW-0378">Hydrolase</keyword>
<dbReference type="FunFam" id="3.20.20.140:FF:000005">
    <property type="entry name" value="TatD family hydrolase"/>
    <property type="match status" value="1"/>
</dbReference>
<evidence type="ECO:0000313" key="3">
    <source>
        <dbReference type="EMBL" id="GAG02525.1"/>
    </source>
</evidence>
<dbReference type="GO" id="GO:0046872">
    <property type="term" value="F:metal ion binding"/>
    <property type="evidence" value="ECO:0007669"/>
    <property type="project" value="UniProtKB-KW"/>
</dbReference>
<dbReference type="InterPro" id="IPR001130">
    <property type="entry name" value="TatD-like"/>
</dbReference>
<name>X0UAG5_9ZZZZ</name>
<dbReference type="InterPro" id="IPR018228">
    <property type="entry name" value="DNase_TatD-rel_CS"/>
</dbReference>
<evidence type="ECO:0000256" key="2">
    <source>
        <dbReference type="ARBA" id="ARBA00022801"/>
    </source>
</evidence>
<dbReference type="CDD" id="cd01310">
    <property type="entry name" value="TatD_DNAse"/>
    <property type="match status" value="1"/>
</dbReference>
<dbReference type="Pfam" id="PF01026">
    <property type="entry name" value="TatD_DNase"/>
    <property type="match status" value="1"/>
</dbReference>
<proteinExistence type="predicted"/>
<reference evidence="3" key="1">
    <citation type="journal article" date="2014" name="Front. Microbiol.">
        <title>High frequency of phylogenetically diverse reductive dehalogenase-homologous genes in deep subseafloor sedimentary metagenomes.</title>
        <authorList>
            <person name="Kawai M."/>
            <person name="Futagami T."/>
            <person name="Toyoda A."/>
            <person name="Takaki Y."/>
            <person name="Nishi S."/>
            <person name="Hori S."/>
            <person name="Arai W."/>
            <person name="Tsubouchi T."/>
            <person name="Morono Y."/>
            <person name="Uchiyama I."/>
            <person name="Ito T."/>
            <person name="Fujiyama A."/>
            <person name="Inagaki F."/>
            <person name="Takami H."/>
        </authorList>
    </citation>
    <scope>NUCLEOTIDE SEQUENCE</scope>
    <source>
        <strain evidence="3">Expedition CK06-06</strain>
    </source>
</reference>
<dbReference type="InterPro" id="IPR032466">
    <property type="entry name" value="Metal_Hydrolase"/>
</dbReference>